<gene>
    <name evidence="3" type="ORF">AUJ77_03030</name>
</gene>
<dbReference type="Gene3D" id="3.40.50.1820">
    <property type="entry name" value="alpha/beta hydrolase"/>
    <property type="match status" value="1"/>
</dbReference>
<dbReference type="Pfam" id="PF00561">
    <property type="entry name" value="Abhydrolase_1"/>
    <property type="match status" value="1"/>
</dbReference>
<dbReference type="GO" id="GO:0016787">
    <property type="term" value="F:hydrolase activity"/>
    <property type="evidence" value="ECO:0007669"/>
    <property type="project" value="UniProtKB-KW"/>
</dbReference>
<feature type="domain" description="AB hydrolase-1" evidence="2">
    <location>
        <begin position="24"/>
        <end position="250"/>
    </location>
</feature>
<dbReference type="Proteomes" id="UP000181992">
    <property type="component" value="Unassembled WGS sequence"/>
</dbReference>
<dbReference type="InterPro" id="IPR029058">
    <property type="entry name" value="AB_hydrolase_fold"/>
</dbReference>
<dbReference type="GO" id="GO:0016020">
    <property type="term" value="C:membrane"/>
    <property type="evidence" value="ECO:0007669"/>
    <property type="project" value="TreeGrafter"/>
</dbReference>
<evidence type="ECO:0000313" key="3">
    <source>
        <dbReference type="EMBL" id="OIO30523.1"/>
    </source>
</evidence>
<evidence type="ECO:0000313" key="4">
    <source>
        <dbReference type="Proteomes" id="UP000181992"/>
    </source>
</evidence>
<dbReference type="SUPFAM" id="SSF53474">
    <property type="entry name" value="alpha/beta-Hydrolases"/>
    <property type="match status" value="1"/>
</dbReference>
<dbReference type="STRING" id="1805281.AUJ77_03030"/>
<dbReference type="InterPro" id="IPR050266">
    <property type="entry name" value="AB_hydrolase_sf"/>
</dbReference>
<reference evidence="3 4" key="1">
    <citation type="journal article" date="2016" name="Environ. Microbiol.">
        <title>Genomic resolution of a cold subsurface aquifer community provides metabolic insights for novel microbes adapted to high CO concentrations.</title>
        <authorList>
            <person name="Probst A.J."/>
            <person name="Castelle C.J."/>
            <person name="Singh A."/>
            <person name="Brown C.T."/>
            <person name="Anantharaman K."/>
            <person name="Sharon I."/>
            <person name="Hug L.A."/>
            <person name="Burstein D."/>
            <person name="Emerson J.B."/>
            <person name="Thomas B.C."/>
            <person name="Banfield J.F."/>
        </authorList>
    </citation>
    <scope>NUCLEOTIDE SEQUENCE [LARGE SCALE GENOMIC DNA]</scope>
    <source>
        <strain evidence="3">CG1_02_43_90</strain>
    </source>
</reference>
<evidence type="ECO:0000256" key="1">
    <source>
        <dbReference type="ARBA" id="ARBA00022801"/>
    </source>
</evidence>
<sequence length="267" mass="31152">MKEGFFEDRGIYYRTNDFRPDQETIVFVHGLSGSSSSWFPYEKKFGDDYNILTFDLRGHGKSLKPKRYEDYEIKKMSEDLVELLDYLKIRRFIMVSHSLASLIALEFLTHHMDRVSSAVFLSPSYHPRARTVATLTDHLLRLSRYLAVFPYTKGPTGHVDYTRYPNSSDWDVLRTIADVRNTSLRVYLFCSEQALRVNYENLIPQINIPVLLIHGEKDTIFPFANSIAMHKKIKGSVLKLLPHADHIIVINYFDEVSKHLNQFLKTR</sequence>
<dbReference type="EMBL" id="MNVN01000016">
    <property type="protein sequence ID" value="OIO30523.1"/>
    <property type="molecule type" value="Genomic_DNA"/>
</dbReference>
<evidence type="ECO:0000259" key="2">
    <source>
        <dbReference type="Pfam" id="PF00561"/>
    </source>
</evidence>
<accession>A0A1J4V3G2</accession>
<proteinExistence type="predicted"/>
<dbReference type="PANTHER" id="PTHR43798">
    <property type="entry name" value="MONOACYLGLYCEROL LIPASE"/>
    <property type="match status" value="1"/>
</dbReference>
<name>A0A1J4V3G2_9BACT</name>
<comment type="caution">
    <text evidence="3">The sequence shown here is derived from an EMBL/GenBank/DDBJ whole genome shotgun (WGS) entry which is preliminary data.</text>
</comment>
<dbReference type="PRINTS" id="PR00111">
    <property type="entry name" value="ABHYDROLASE"/>
</dbReference>
<keyword evidence="1" id="KW-0378">Hydrolase</keyword>
<dbReference type="AlphaFoldDB" id="A0A1J4V3G2"/>
<dbReference type="PANTHER" id="PTHR43798:SF31">
    <property type="entry name" value="AB HYDROLASE SUPERFAMILY PROTEIN YCLE"/>
    <property type="match status" value="1"/>
</dbReference>
<protein>
    <recommendedName>
        <fullName evidence="2">AB hydrolase-1 domain-containing protein</fullName>
    </recommendedName>
</protein>
<organism evidence="3 4">
    <name type="scientific">Candidatus Nomurabacteria bacterium CG1_02_43_90</name>
    <dbReference type="NCBI Taxonomy" id="1805281"/>
    <lineage>
        <taxon>Bacteria</taxon>
        <taxon>Candidatus Nomuraibacteriota</taxon>
    </lineage>
</organism>
<dbReference type="InterPro" id="IPR000073">
    <property type="entry name" value="AB_hydrolase_1"/>
</dbReference>